<dbReference type="Proteomes" id="UP000277921">
    <property type="component" value="Unassembled WGS sequence"/>
</dbReference>
<feature type="region of interest" description="Disordered" evidence="1">
    <location>
        <begin position="18"/>
        <end position="42"/>
    </location>
</feature>
<proteinExistence type="predicted"/>
<evidence type="ECO:0000313" key="2">
    <source>
        <dbReference type="EMBL" id="RQT18856.1"/>
    </source>
</evidence>
<gene>
    <name evidence="2" type="ORF">DF051_09630</name>
</gene>
<reference evidence="2 3" key="1">
    <citation type="submission" date="2018-08" db="EMBL/GenBank/DDBJ databases">
        <title>Comparative analysis of Burkholderia isolates from Puerto Rico.</title>
        <authorList>
            <person name="Hall C."/>
            <person name="Sahl J."/>
            <person name="Wagner D."/>
        </authorList>
    </citation>
    <scope>NUCLEOTIDE SEQUENCE [LARGE SCALE GENOMIC DNA]</scope>
    <source>
        <strain evidence="2 3">Bp9025</strain>
    </source>
</reference>
<accession>A0A3N8QI08</accession>
<feature type="compositionally biased region" description="Basic and acidic residues" evidence="1">
    <location>
        <begin position="32"/>
        <end position="42"/>
    </location>
</feature>
<dbReference type="AlphaFoldDB" id="A0A3N8QI08"/>
<sequence length="59" mass="6725">MLRLLASTIRRADEPPTKGRAVLWGVDPETGPGHEDRYWNPADHRGGDVWIDRKRAHGH</sequence>
<evidence type="ECO:0000256" key="1">
    <source>
        <dbReference type="SAM" id="MobiDB-lite"/>
    </source>
</evidence>
<organism evidence="2 3">
    <name type="scientific">Burkholderia contaminans</name>
    <dbReference type="NCBI Taxonomy" id="488447"/>
    <lineage>
        <taxon>Bacteria</taxon>
        <taxon>Pseudomonadati</taxon>
        <taxon>Pseudomonadota</taxon>
        <taxon>Betaproteobacteria</taxon>
        <taxon>Burkholderiales</taxon>
        <taxon>Burkholderiaceae</taxon>
        <taxon>Burkholderia</taxon>
        <taxon>Burkholderia cepacia complex</taxon>
    </lineage>
</organism>
<dbReference type="EMBL" id="QTQV01000004">
    <property type="protein sequence ID" value="RQT18856.1"/>
    <property type="molecule type" value="Genomic_DNA"/>
</dbReference>
<protein>
    <submittedName>
        <fullName evidence="2">Uncharacterized protein</fullName>
    </submittedName>
</protein>
<comment type="caution">
    <text evidence="2">The sequence shown here is derived from an EMBL/GenBank/DDBJ whole genome shotgun (WGS) entry which is preliminary data.</text>
</comment>
<name>A0A3N8QI08_9BURK</name>
<evidence type="ECO:0000313" key="3">
    <source>
        <dbReference type="Proteomes" id="UP000277921"/>
    </source>
</evidence>